<reference evidence="4 5" key="1">
    <citation type="submission" date="2020-08" db="EMBL/GenBank/DDBJ databases">
        <title>Genomic Encyclopedia of Type Strains, Phase IV (KMG-IV): sequencing the most valuable type-strain genomes for metagenomic binning, comparative biology and taxonomic classification.</title>
        <authorList>
            <person name="Goeker M."/>
        </authorList>
    </citation>
    <scope>NUCLEOTIDE SEQUENCE [LARGE SCALE GENOMIC DNA]</scope>
    <source>
        <strain evidence="4 5">YC6886</strain>
    </source>
</reference>
<keyword evidence="5" id="KW-1185">Reference proteome</keyword>
<dbReference type="Gene3D" id="3.40.30.10">
    <property type="entry name" value="Glutaredoxin"/>
    <property type="match status" value="1"/>
</dbReference>
<dbReference type="Pfam" id="PF13192">
    <property type="entry name" value="Thioredoxin_3"/>
    <property type="match status" value="1"/>
</dbReference>
<dbReference type="InterPro" id="IPR005243">
    <property type="entry name" value="THIRX-like_proc"/>
</dbReference>
<evidence type="ECO:0000313" key="5">
    <source>
        <dbReference type="Proteomes" id="UP000557717"/>
    </source>
</evidence>
<feature type="active site" description="Nucleophile" evidence="1">
    <location>
        <position position="11"/>
    </location>
</feature>
<organism evidence="4 5">
    <name type="scientific">Haloferula luteola</name>
    <dbReference type="NCBI Taxonomy" id="595692"/>
    <lineage>
        <taxon>Bacteria</taxon>
        <taxon>Pseudomonadati</taxon>
        <taxon>Verrucomicrobiota</taxon>
        <taxon>Verrucomicrobiia</taxon>
        <taxon>Verrucomicrobiales</taxon>
        <taxon>Verrucomicrobiaceae</taxon>
        <taxon>Haloferula</taxon>
    </lineage>
</organism>
<keyword evidence="2" id="KW-0676">Redox-active center</keyword>
<feature type="disulfide bond" description="Redox-active" evidence="2">
    <location>
        <begin position="11"/>
        <end position="14"/>
    </location>
</feature>
<evidence type="ECO:0000259" key="3">
    <source>
        <dbReference type="Pfam" id="PF13192"/>
    </source>
</evidence>
<evidence type="ECO:0000313" key="4">
    <source>
        <dbReference type="EMBL" id="MBB5352454.1"/>
    </source>
</evidence>
<dbReference type="SUPFAM" id="SSF52833">
    <property type="entry name" value="Thioredoxin-like"/>
    <property type="match status" value="1"/>
</dbReference>
<dbReference type="PIRSF" id="PIRSF037031">
    <property type="entry name" value="Redox_disulphide_2"/>
    <property type="match status" value="1"/>
</dbReference>
<dbReference type="EMBL" id="JACHFD010000012">
    <property type="protein sequence ID" value="MBB5352454.1"/>
    <property type="molecule type" value="Genomic_DNA"/>
</dbReference>
<gene>
    <name evidence="4" type="ORF">HNR46_002699</name>
</gene>
<dbReference type="InterPro" id="IPR036249">
    <property type="entry name" value="Thioredoxin-like_sf"/>
</dbReference>
<accession>A0A840VA66</accession>
<dbReference type="RefSeq" id="WP_184019503.1">
    <property type="nucleotide sequence ID" value="NZ_JACHFD010000012.1"/>
</dbReference>
<evidence type="ECO:0000256" key="2">
    <source>
        <dbReference type="PIRSR" id="PIRSR037031-51"/>
    </source>
</evidence>
<feature type="active site" description="Nucleophile" evidence="1">
    <location>
        <position position="14"/>
    </location>
</feature>
<dbReference type="PANTHER" id="PTHR36450:SF1">
    <property type="entry name" value="THIOREDOXIN"/>
    <property type="match status" value="1"/>
</dbReference>
<evidence type="ECO:0000256" key="1">
    <source>
        <dbReference type="PIRSR" id="PIRSR037031-50"/>
    </source>
</evidence>
<sequence>MKKLTILGSGCARCQQLTEATRAAAEACGIAYEIEKVTDLLEFANYGVMITPALVIDGELKVSGKVPTLAELQTLMGMETS</sequence>
<dbReference type="AlphaFoldDB" id="A0A840VA66"/>
<dbReference type="InterPro" id="IPR012336">
    <property type="entry name" value="Thioredoxin-like_fold"/>
</dbReference>
<proteinExistence type="predicted"/>
<protein>
    <submittedName>
        <fullName evidence="4">Small redox-active disulfide protein 2</fullName>
    </submittedName>
</protein>
<feature type="domain" description="Thioredoxin-like fold" evidence="3">
    <location>
        <begin position="3"/>
        <end position="76"/>
    </location>
</feature>
<dbReference type="PANTHER" id="PTHR36450">
    <property type="entry name" value="THIOREDOXIN"/>
    <property type="match status" value="1"/>
</dbReference>
<name>A0A840VA66_9BACT</name>
<keyword evidence="2" id="KW-1015">Disulfide bond</keyword>
<comment type="caution">
    <text evidence="4">The sequence shown here is derived from an EMBL/GenBank/DDBJ whole genome shotgun (WGS) entry which is preliminary data.</text>
</comment>
<dbReference type="NCBIfam" id="TIGR00412">
    <property type="entry name" value="redox_disulf_2"/>
    <property type="match status" value="1"/>
</dbReference>
<dbReference type="Proteomes" id="UP000557717">
    <property type="component" value="Unassembled WGS sequence"/>
</dbReference>